<dbReference type="PROSITE" id="PS01091">
    <property type="entry name" value="TATD_3"/>
    <property type="match status" value="1"/>
</dbReference>
<keyword evidence="5" id="KW-1185">Reference proteome</keyword>
<name>A0ABY5ZMA3_9BACT</name>
<protein>
    <submittedName>
        <fullName evidence="4">TatD family hydrolase</fullName>
    </submittedName>
</protein>
<comment type="similarity">
    <text evidence="1">Belongs to the metallo-dependent hydrolases superfamily. TatD-type hydrolase family.</text>
</comment>
<dbReference type="Proteomes" id="UP001060414">
    <property type="component" value="Chromosome"/>
</dbReference>
<keyword evidence="2" id="KW-0479">Metal-binding</keyword>
<accession>A0ABY5ZMA3</accession>
<gene>
    <name evidence="4" type="ORF">L9S41_02420</name>
</gene>
<dbReference type="CDD" id="cd01310">
    <property type="entry name" value="TatD_DNAse"/>
    <property type="match status" value="1"/>
</dbReference>
<evidence type="ECO:0000313" key="5">
    <source>
        <dbReference type="Proteomes" id="UP001060414"/>
    </source>
</evidence>
<dbReference type="InterPro" id="IPR001130">
    <property type="entry name" value="TatD-like"/>
</dbReference>
<dbReference type="NCBIfam" id="TIGR00010">
    <property type="entry name" value="YchF/TatD family DNA exonuclease"/>
    <property type="match status" value="1"/>
</dbReference>
<sequence length="269" mass="29001">MSLLFDTHVHLDCPPLATHLDTEVEAARAQGVGGFVVPGVSAAAWPQLLATVARIPEAWAAPGVHPQRAQEWTEERAAHLAALLDHPRVVAVGEIGLDGLLPAPGLAIQERVLRAQLRLARAAGLPVLIHCRKAVGRLLAILREEQAQAVGGILHAFSGSIESARQAVELGFAIGFGGPLTYANARRAPEVLSALPAEWIVLETDAPDLAPHPHRGRDNRPAWLPLIAAEVARIRNWTLEETARITTENAYRVLKLAGRRDMGHETNDK</sequence>
<dbReference type="RefSeq" id="WP_260748622.1">
    <property type="nucleotide sequence ID" value="NZ_CP092109.1"/>
</dbReference>
<dbReference type="GO" id="GO:0016787">
    <property type="term" value="F:hydrolase activity"/>
    <property type="evidence" value="ECO:0007669"/>
    <property type="project" value="UniProtKB-KW"/>
</dbReference>
<keyword evidence="3 4" id="KW-0378">Hydrolase</keyword>
<dbReference type="PANTHER" id="PTHR46124:SF3">
    <property type="entry name" value="HYDROLASE"/>
    <property type="match status" value="1"/>
</dbReference>
<dbReference type="PROSITE" id="PS01137">
    <property type="entry name" value="TATD_1"/>
    <property type="match status" value="1"/>
</dbReference>
<dbReference type="PIRSF" id="PIRSF005902">
    <property type="entry name" value="DNase_TatD"/>
    <property type="match status" value="1"/>
</dbReference>
<dbReference type="SUPFAM" id="SSF51556">
    <property type="entry name" value="Metallo-dependent hydrolases"/>
    <property type="match status" value="1"/>
</dbReference>
<proteinExistence type="inferred from homology"/>
<evidence type="ECO:0000256" key="2">
    <source>
        <dbReference type="ARBA" id="ARBA00022723"/>
    </source>
</evidence>
<dbReference type="InterPro" id="IPR032466">
    <property type="entry name" value="Metal_Hydrolase"/>
</dbReference>
<dbReference type="Gene3D" id="3.20.20.140">
    <property type="entry name" value="Metal-dependent hydrolases"/>
    <property type="match status" value="1"/>
</dbReference>
<evidence type="ECO:0000256" key="3">
    <source>
        <dbReference type="ARBA" id="ARBA00022801"/>
    </source>
</evidence>
<evidence type="ECO:0000313" key="4">
    <source>
        <dbReference type="EMBL" id="UWZ80265.1"/>
    </source>
</evidence>
<dbReference type="EMBL" id="CP092109">
    <property type="protein sequence ID" value="UWZ80265.1"/>
    <property type="molecule type" value="Genomic_DNA"/>
</dbReference>
<dbReference type="Pfam" id="PF01026">
    <property type="entry name" value="TatD_DNase"/>
    <property type="match status" value="1"/>
</dbReference>
<dbReference type="InterPro" id="IPR015991">
    <property type="entry name" value="TatD/YcfH-like"/>
</dbReference>
<dbReference type="InterPro" id="IPR018228">
    <property type="entry name" value="DNase_TatD-rel_CS"/>
</dbReference>
<organism evidence="4 5">
    <name type="scientific">Geoalkalibacter halelectricus</name>
    <dbReference type="NCBI Taxonomy" id="2847045"/>
    <lineage>
        <taxon>Bacteria</taxon>
        <taxon>Pseudomonadati</taxon>
        <taxon>Thermodesulfobacteriota</taxon>
        <taxon>Desulfuromonadia</taxon>
        <taxon>Desulfuromonadales</taxon>
        <taxon>Geoalkalibacteraceae</taxon>
        <taxon>Geoalkalibacter</taxon>
    </lineage>
</organism>
<dbReference type="PANTHER" id="PTHR46124">
    <property type="entry name" value="D-AMINOACYL-TRNA DEACYLASE"/>
    <property type="match status" value="1"/>
</dbReference>
<evidence type="ECO:0000256" key="1">
    <source>
        <dbReference type="ARBA" id="ARBA00009275"/>
    </source>
</evidence>
<reference evidence="4" key="1">
    <citation type="journal article" date="2022" name="Environ. Microbiol.">
        <title>Geoalkalibacter halelectricus SAP #1 sp. nov. possessing extracellular electron transfer and mineral#reducing capabilities from a haloalkaline environment.</title>
        <authorList>
            <person name="Yadav S."/>
            <person name="Singh R."/>
            <person name="Sundharam S.S."/>
            <person name="Chaudhary S."/>
            <person name="Krishnamurthi S."/>
            <person name="Patil S.A."/>
        </authorList>
    </citation>
    <scope>NUCLEOTIDE SEQUENCE</scope>
    <source>
        <strain evidence="4">SAP-1</strain>
    </source>
</reference>